<dbReference type="EMBL" id="AKHW03006929">
    <property type="protein sequence ID" value="KYO17621.1"/>
    <property type="molecule type" value="Genomic_DNA"/>
</dbReference>
<evidence type="ECO:0000256" key="1">
    <source>
        <dbReference type="SAM" id="SignalP"/>
    </source>
</evidence>
<feature type="chain" id="PRO_5007584622" evidence="1">
    <location>
        <begin position="21"/>
        <end position="170"/>
    </location>
</feature>
<proteinExistence type="predicted"/>
<comment type="caution">
    <text evidence="2">The sequence shown here is derived from an EMBL/GenBank/DDBJ whole genome shotgun (WGS) entry which is preliminary data.</text>
</comment>
<dbReference type="Proteomes" id="UP000050525">
    <property type="component" value="Unassembled WGS sequence"/>
</dbReference>
<keyword evidence="1" id="KW-0732">Signal</keyword>
<evidence type="ECO:0000313" key="2">
    <source>
        <dbReference type="EMBL" id="KYO17621.1"/>
    </source>
</evidence>
<sequence length="170" mass="19359">MTAMLCTISCTIWLPQPFLSGYLQWEPNNVDSTLECHGTLGRCKILPKALWYPAPVAEGPAAAHREEAPAVSGDVPSGSPPVSAIVLRMCRLWQQWTQDWTLMLDRLVTVAEERLADSWAWCAEDPVCEQARVVHELKRDRADWAFQDRILAFEERHTTLLERMVEAQEQ</sequence>
<keyword evidence="3" id="KW-1185">Reference proteome</keyword>
<feature type="signal peptide" evidence="1">
    <location>
        <begin position="1"/>
        <end position="20"/>
    </location>
</feature>
<evidence type="ECO:0000313" key="3">
    <source>
        <dbReference type="Proteomes" id="UP000050525"/>
    </source>
</evidence>
<dbReference type="AlphaFoldDB" id="A0A151LZE2"/>
<name>A0A151LZE2_ALLMI</name>
<protein>
    <submittedName>
        <fullName evidence="2">Uncharacterized protein</fullName>
    </submittedName>
</protein>
<accession>A0A151LZE2</accession>
<reference evidence="2 3" key="1">
    <citation type="journal article" date="2012" name="Genome Biol.">
        <title>Sequencing three crocodilian genomes to illuminate the evolution of archosaurs and amniotes.</title>
        <authorList>
            <person name="St John J.A."/>
            <person name="Braun E.L."/>
            <person name="Isberg S.R."/>
            <person name="Miles L.G."/>
            <person name="Chong A.Y."/>
            <person name="Gongora J."/>
            <person name="Dalzell P."/>
            <person name="Moran C."/>
            <person name="Bed'hom B."/>
            <person name="Abzhanov A."/>
            <person name="Burgess S.C."/>
            <person name="Cooksey A.M."/>
            <person name="Castoe T.A."/>
            <person name="Crawford N.G."/>
            <person name="Densmore L.D."/>
            <person name="Drew J.C."/>
            <person name="Edwards S.V."/>
            <person name="Faircloth B.C."/>
            <person name="Fujita M.K."/>
            <person name="Greenwold M.J."/>
            <person name="Hoffmann F.G."/>
            <person name="Howard J.M."/>
            <person name="Iguchi T."/>
            <person name="Janes D.E."/>
            <person name="Khan S.Y."/>
            <person name="Kohno S."/>
            <person name="de Koning A.J."/>
            <person name="Lance S.L."/>
            <person name="McCarthy F.M."/>
            <person name="McCormack J.E."/>
            <person name="Merchant M.E."/>
            <person name="Peterson D.G."/>
            <person name="Pollock D.D."/>
            <person name="Pourmand N."/>
            <person name="Raney B.J."/>
            <person name="Roessler K.A."/>
            <person name="Sanford J.R."/>
            <person name="Sawyer R.H."/>
            <person name="Schmidt C.J."/>
            <person name="Triplett E.W."/>
            <person name="Tuberville T.D."/>
            <person name="Venegas-Anaya M."/>
            <person name="Howard J.T."/>
            <person name="Jarvis E.D."/>
            <person name="Guillette L.J.Jr."/>
            <person name="Glenn T.C."/>
            <person name="Green R.E."/>
            <person name="Ray D.A."/>
        </authorList>
    </citation>
    <scope>NUCLEOTIDE SEQUENCE [LARGE SCALE GENOMIC DNA]</scope>
    <source>
        <strain evidence="2">KSC_2009_1</strain>
    </source>
</reference>
<gene>
    <name evidence="2" type="ORF">Y1Q_0004997</name>
</gene>
<organism evidence="2 3">
    <name type="scientific">Alligator mississippiensis</name>
    <name type="common">American alligator</name>
    <dbReference type="NCBI Taxonomy" id="8496"/>
    <lineage>
        <taxon>Eukaryota</taxon>
        <taxon>Metazoa</taxon>
        <taxon>Chordata</taxon>
        <taxon>Craniata</taxon>
        <taxon>Vertebrata</taxon>
        <taxon>Euteleostomi</taxon>
        <taxon>Archelosauria</taxon>
        <taxon>Archosauria</taxon>
        <taxon>Crocodylia</taxon>
        <taxon>Alligatoridae</taxon>
        <taxon>Alligatorinae</taxon>
        <taxon>Alligator</taxon>
    </lineage>
</organism>